<dbReference type="InterPro" id="IPR009492">
    <property type="entry name" value="TniQ"/>
</dbReference>
<evidence type="ECO:0000313" key="2">
    <source>
        <dbReference type="EMBL" id="GAA0713259.1"/>
    </source>
</evidence>
<gene>
    <name evidence="2" type="ORF">GCM10009105_16610</name>
</gene>
<evidence type="ECO:0000313" key="3">
    <source>
        <dbReference type="Proteomes" id="UP001501523"/>
    </source>
</evidence>
<dbReference type="EMBL" id="BAAAEU010000006">
    <property type="protein sequence ID" value="GAA0713259.1"/>
    <property type="molecule type" value="Genomic_DNA"/>
</dbReference>
<dbReference type="Pfam" id="PF06527">
    <property type="entry name" value="TniQ"/>
    <property type="match status" value="1"/>
</dbReference>
<evidence type="ECO:0000259" key="1">
    <source>
        <dbReference type="Pfam" id="PF06527"/>
    </source>
</evidence>
<reference evidence="2 3" key="1">
    <citation type="journal article" date="2019" name="Int. J. Syst. Evol. Microbiol.">
        <title>The Global Catalogue of Microorganisms (GCM) 10K type strain sequencing project: providing services to taxonomists for standard genome sequencing and annotation.</title>
        <authorList>
            <consortium name="The Broad Institute Genomics Platform"/>
            <consortium name="The Broad Institute Genome Sequencing Center for Infectious Disease"/>
            <person name="Wu L."/>
            <person name="Ma J."/>
        </authorList>
    </citation>
    <scope>NUCLEOTIDE SEQUENCE [LARGE SCALE GENOMIC DNA]</scope>
    <source>
        <strain evidence="2 3">JCM 15421</strain>
    </source>
</reference>
<dbReference type="Proteomes" id="UP001501523">
    <property type="component" value="Unassembled WGS sequence"/>
</dbReference>
<protein>
    <recommendedName>
        <fullName evidence="1">TniQ domain-containing protein</fullName>
    </recommendedName>
</protein>
<name>A0ABN1IGY0_9GAMM</name>
<dbReference type="RefSeq" id="WP_343789348.1">
    <property type="nucleotide sequence ID" value="NZ_BAAAEU010000006.1"/>
</dbReference>
<accession>A0ABN1IGY0</accession>
<keyword evidence="3" id="KW-1185">Reference proteome</keyword>
<feature type="domain" description="TniQ" evidence="1">
    <location>
        <begin position="14"/>
        <end position="152"/>
    </location>
</feature>
<organism evidence="2 3">
    <name type="scientific">Dokdonella soli</name>
    <dbReference type="NCBI Taxonomy" id="529810"/>
    <lineage>
        <taxon>Bacteria</taxon>
        <taxon>Pseudomonadati</taxon>
        <taxon>Pseudomonadota</taxon>
        <taxon>Gammaproteobacteria</taxon>
        <taxon>Lysobacterales</taxon>
        <taxon>Rhodanobacteraceae</taxon>
        <taxon>Dokdonella</taxon>
    </lineage>
</organism>
<proteinExistence type="predicted"/>
<comment type="caution">
    <text evidence="2">The sequence shown here is derived from an EMBL/GenBank/DDBJ whole genome shotgun (WGS) entry which is preliminary data.</text>
</comment>
<sequence>MTICLPTPLRGAGTLYVESMTSFISRLANVHCLSAGQLLDLLKSRIPAEDGETDIVNSIYARGPHELVGYSTAVKTLTRRLTLATGEHALSEASLLFLKPALSRNCRAAVHKVRRWCPACYSDFRRAGDSGYDLLIWHLQAITSCPVHGLVLENHCAACGQQQPFVRSTDNAIDCVSCHAALEGLPSEWVREERPTALQRAAIDLLAWRAAEDIRCVSPDALMTFLDLTFKYWPGLRPSIEVRMGMEAKRWRACLAGTAHVTLEVFLLACERCLVPPSLALAHPRLAAAVAVLPDNRIKAPGIKRIGRTKAERDSVGELVEAESAIADPAPPKPLSQICRQSGVSTGFARYHFPKLCEHLADTRRRRLAEARRGLRCRVSEAVEKHIAQPTQPNKSFVRHLLAEFGYPKNVVLAALRERMADSRRNLLDEGVSGTTR</sequence>